<dbReference type="PROSITE" id="PS50082">
    <property type="entry name" value="WD_REPEATS_2"/>
    <property type="match status" value="3"/>
</dbReference>
<dbReference type="Ensembl" id="ENSMMOT00000011967.1">
    <property type="protein sequence ID" value="ENSMMOP00000011768.1"/>
    <property type="gene ID" value="ENSMMOG00000009038.1"/>
</dbReference>
<evidence type="ECO:0000256" key="16">
    <source>
        <dbReference type="PROSITE-ProRule" id="PRU00221"/>
    </source>
</evidence>
<dbReference type="InterPro" id="IPR019775">
    <property type="entry name" value="WD40_repeat_CS"/>
</dbReference>
<keyword evidence="15" id="KW-0966">Cell projection</keyword>
<dbReference type="CDD" id="cd01372">
    <property type="entry name" value="KISc_KIF4"/>
    <property type="match status" value="1"/>
</dbReference>
<feature type="region of interest" description="Disordered" evidence="19">
    <location>
        <begin position="1068"/>
        <end position="1104"/>
    </location>
</feature>
<evidence type="ECO:0000256" key="14">
    <source>
        <dbReference type="ARBA" id="ARBA00023212"/>
    </source>
</evidence>
<keyword evidence="7 16" id="KW-0853">WD repeat</keyword>
<dbReference type="InterPro" id="IPR019821">
    <property type="entry name" value="Kinesin_motor_CS"/>
</dbReference>
<dbReference type="Proteomes" id="UP000261620">
    <property type="component" value="Unplaced"/>
</dbReference>
<dbReference type="GO" id="GO:0030425">
    <property type="term" value="C:dendrite"/>
    <property type="evidence" value="ECO:0007669"/>
    <property type="project" value="UniProtKB-SubCell"/>
</dbReference>
<dbReference type="SUPFAM" id="SSF52540">
    <property type="entry name" value="P-loop containing nucleoside triphosphate hydrolases"/>
    <property type="match status" value="1"/>
</dbReference>
<dbReference type="GO" id="GO:0005875">
    <property type="term" value="C:microtubule associated complex"/>
    <property type="evidence" value="ECO:0007669"/>
    <property type="project" value="TreeGrafter"/>
</dbReference>
<dbReference type="STRING" id="94237.ENSMMOP00000011768"/>
<dbReference type="SMART" id="SM00129">
    <property type="entry name" value="KISc"/>
    <property type="match status" value="1"/>
</dbReference>
<protein>
    <recommendedName>
        <fullName evidence="20">Kinesin motor domain-containing protein</fullName>
    </recommendedName>
</protein>
<evidence type="ECO:0000256" key="10">
    <source>
        <dbReference type="ARBA" id="ARBA00022741"/>
    </source>
</evidence>
<evidence type="ECO:0000256" key="1">
    <source>
        <dbReference type="ARBA" id="ARBA00004245"/>
    </source>
</evidence>
<dbReference type="InterPro" id="IPR027417">
    <property type="entry name" value="P-loop_NTPase"/>
</dbReference>
<dbReference type="GO" id="GO:0005524">
    <property type="term" value="F:ATP binding"/>
    <property type="evidence" value="ECO:0007669"/>
    <property type="project" value="UniProtKB-UniRule"/>
</dbReference>
<evidence type="ECO:0000256" key="19">
    <source>
        <dbReference type="SAM" id="MobiDB-lite"/>
    </source>
</evidence>
<evidence type="ECO:0000256" key="5">
    <source>
        <dbReference type="ARBA" id="ARBA00022490"/>
    </source>
</evidence>
<dbReference type="PROSITE" id="PS50067">
    <property type="entry name" value="KINESIN_MOTOR_2"/>
    <property type="match status" value="1"/>
</dbReference>
<dbReference type="GO" id="GO:0030426">
    <property type="term" value="C:growth cone"/>
    <property type="evidence" value="ECO:0007669"/>
    <property type="project" value="UniProtKB-SubCell"/>
</dbReference>
<feature type="coiled-coil region" evidence="18">
    <location>
        <begin position="358"/>
        <end position="385"/>
    </location>
</feature>
<name>A0A3Q3WBA8_MOLML</name>
<evidence type="ECO:0000256" key="2">
    <source>
        <dbReference type="ARBA" id="ARBA00004279"/>
    </source>
</evidence>
<dbReference type="InterPro" id="IPR056532">
    <property type="entry name" value="KIF21A/B_hel_2"/>
</dbReference>
<feature type="domain" description="Kinesin motor" evidence="20">
    <location>
        <begin position="1"/>
        <end position="350"/>
    </location>
</feature>
<keyword evidence="22" id="KW-1185">Reference proteome</keyword>
<evidence type="ECO:0000256" key="17">
    <source>
        <dbReference type="PROSITE-ProRule" id="PRU00283"/>
    </source>
</evidence>
<dbReference type="Pfam" id="PF00225">
    <property type="entry name" value="Kinesin"/>
    <property type="match status" value="1"/>
</dbReference>
<dbReference type="Pfam" id="PF23204">
    <property type="entry name" value="KIF21A_2nd"/>
    <property type="match status" value="1"/>
</dbReference>
<feature type="compositionally biased region" description="Acidic residues" evidence="19">
    <location>
        <begin position="541"/>
        <end position="567"/>
    </location>
</feature>
<feature type="repeat" description="WD" evidence="16">
    <location>
        <begin position="1144"/>
        <end position="1183"/>
    </location>
</feature>
<dbReference type="InterPro" id="IPR056533">
    <property type="entry name" value="KIF21A/B_hel_1"/>
</dbReference>
<evidence type="ECO:0000256" key="11">
    <source>
        <dbReference type="ARBA" id="ARBA00022840"/>
    </source>
</evidence>
<dbReference type="SUPFAM" id="SSF50978">
    <property type="entry name" value="WD40 repeat-like"/>
    <property type="match status" value="1"/>
</dbReference>
<dbReference type="Gene3D" id="3.40.850.10">
    <property type="entry name" value="Kinesin motor domain"/>
    <property type="match status" value="1"/>
</dbReference>
<evidence type="ECO:0000256" key="9">
    <source>
        <dbReference type="ARBA" id="ARBA00022737"/>
    </source>
</evidence>
<dbReference type="SUPFAM" id="SSF46579">
    <property type="entry name" value="Prefoldin"/>
    <property type="match status" value="1"/>
</dbReference>
<dbReference type="GO" id="GO:0003777">
    <property type="term" value="F:microtubule motor activity"/>
    <property type="evidence" value="ECO:0007669"/>
    <property type="project" value="InterPro"/>
</dbReference>
<dbReference type="SMART" id="SM00320">
    <property type="entry name" value="WD40"/>
    <property type="match status" value="7"/>
</dbReference>
<keyword evidence="9" id="KW-0677">Repeat</keyword>
<dbReference type="PROSITE" id="PS00411">
    <property type="entry name" value="KINESIN_MOTOR_1"/>
    <property type="match status" value="1"/>
</dbReference>
<evidence type="ECO:0000256" key="3">
    <source>
        <dbReference type="ARBA" id="ARBA00004489"/>
    </source>
</evidence>
<dbReference type="GO" id="GO:0008017">
    <property type="term" value="F:microtubule binding"/>
    <property type="evidence" value="ECO:0007669"/>
    <property type="project" value="InterPro"/>
</dbReference>
<dbReference type="InterPro" id="IPR036322">
    <property type="entry name" value="WD40_repeat_dom_sf"/>
</dbReference>
<feature type="repeat" description="WD" evidence="16">
    <location>
        <begin position="1184"/>
        <end position="1222"/>
    </location>
</feature>
<evidence type="ECO:0000256" key="7">
    <source>
        <dbReference type="ARBA" id="ARBA00022574"/>
    </source>
</evidence>
<reference evidence="21" key="2">
    <citation type="submission" date="2025-09" db="UniProtKB">
        <authorList>
            <consortium name="Ensembl"/>
        </authorList>
    </citation>
    <scope>IDENTIFICATION</scope>
</reference>
<keyword evidence="5" id="KW-0963">Cytoplasm</keyword>
<evidence type="ECO:0000256" key="4">
    <source>
        <dbReference type="ARBA" id="ARBA00004624"/>
    </source>
</evidence>
<dbReference type="OMA" id="QVAHTDV"/>
<dbReference type="FunFam" id="3.40.850.10:FF:000011">
    <property type="entry name" value="Kinesin family member 21A"/>
    <property type="match status" value="1"/>
</dbReference>
<dbReference type="PANTHER" id="PTHR47969">
    <property type="entry name" value="CHROMOSOME-ASSOCIATED KINESIN KIF4A-RELATED"/>
    <property type="match status" value="1"/>
</dbReference>
<keyword evidence="10 17" id="KW-0547">Nucleotide-binding</keyword>
<keyword evidence="8" id="KW-0493">Microtubule</keyword>
<dbReference type="FunFam" id="2.130.10.10:FF:000233">
    <property type="entry name" value="Kinesin family member 21A"/>
    <property type="match status" value="1"/>
</dbReference>
<dbReference type="CDD" id="cd22263">
    <property type="entry name" value="Rcc_KIF21A"/>
    <property type="match status" value="1"/>
</dbReference>
<evidence type="ECO:0000313" key="22">
    <source>
        <dbReference type="Proteomes" id="UP000261620"/>
    </source>
</evidence>
<dbReference type="CDD" id="cd00200">
    <property type="entry name" value="WD40"/>
    <property type="match status" value="1"/>
</dbReference>
<keyword evidence="12 18" id="KW-0175">Coiled coil</keyword>
<comment type="similarity">
    <text evidence="17">Belongs to the TRAFAC class myosin-kinesin ATPase superfamily. Kinesin family.</text>
</comment>
<feature type="region of interest" description="Disordered" evidence="19">
    <location>
        <begin position="1014"/>
        <end position="1039"/>
    </location>
</feature>
<dbReference type="PANTHER" id="PTHR47969:SF31">
    <property type="entry name" value="KINESIN FAMILY MEMBER 21A"/>
    <property type="match status" value="1"/>
</dbReference>
<feature type="region of interest" description="Disordered" evidence="19">
    <location>
        <begin position="763"/>
        <end position="798"/>
    </location>
</feature>
<dbReference type="PROSITE" id="PS00678">
    <property type="entry name" value="WD_REPEATS_1"/>
    <property type="match status" value="1"/>
</dbReference>
<evidence type="ECO:0000256" key="8">
    <source>
        <dbReference type="ARBA" id="ARBA00022701"/>
    </source>
</evidence>
<feature type="coiled-coil region" evidence="18">
    <location>
        <begin position="849"/>
        <end position="883"/>
    </location>
</feature>
<dbReference type="InterPro" id="IPR001680">
    <property type="entry name" value="WD40_rpt"/>
</dbReference>
<dbReference type="GO" id="GO:0051231">
    <property type="term" value="P:spindle elongation"/>
    <property type="evidence" value="ECO:0007669"/>
    <property type="project" value="TreeGrafter"/>
</dbReference>
<evidence type="ECO:0000256" key="13">
    <source>
        <dbReference type="ARBA" id="ARBA00023175"/>
    </source>
</evidence>
<dbReference type="InterPro" id="IPR036961">
    <property type="entry name" value="Kinesin_motor_dom_sf"/>
</dbReference>
<proteinExistence type="inferred from homology"/>
<accession>A0A3Q3WBA8</accession>
<dbReference type="InterPro" id="IPR027640">
    <property type="entry name" value="Kinesin-like_fam"/>
</dbReference>
<feature type="region of interest" description="Disordered" evidence="19">
    <location>
        <begin position="485"/>
        <end position="513"/>
    </location>
</feature>
<organism evidence="21 22">
    <name type="scientific">Mola mola</name>
    <name type="common">Ocean sunfish</name>
    <name type="synonym">Tetraodon mola</name>
    <dbReference type="NCBI Taxonomy" id="94237"/>
    <lineage>
        <taxon>Eukaryota</taxon>
        <taxon>Metazoa</taxon>
        <taxon>Chordata</taxon>
        <taxon>Craniata</taxon>
        <taxon>Vertebrata</taxon>
        <taxon>Euteleostomi</taxon>
        <taxon>Actinopterygii</taxon>
        <taxon>Neopterygii</taxon>
        <taxon>Teleostei</taxon>
        <taxon>Neoteleostei</taxon>
        <taxon>Acanthomorphata</taxon>
        <taxon>Eupercaria</taxon>
        <taxon>Tetraodontiformes</taxon>
        <taxon>Molidae</taxon>
        <taxon>Mola</taxon>
    </lineage>
</organism>
<sequence>RIRPQLAREKIEGCHICTYVMPGEPQVILGKDKAFTYDYLFDMDSQQDDIYTSCTEKLIDGCFEGYNATIFAYGQTGSGKTYTMGTGFDVNIPDEELGIIPRAVHHLFKGIEERRQAAQEQGRPVPEFKINAQFLELYNEEVLDLFDSTREMKQKSHIKIHEDANGGIYTVGVTTRTVSSEAEMMQCLKLGALSRTTASTQMNVQSSRSHAIFTIHLCQVRVCQETETDNRVSNGNPEMDEYETLTAKFHFVDLAGSERLKRTGATGDRAKEGISINCGLLALGNVISALGDRSKRSSHVPYRDSKLTRLLQDSLGGNSQTVMIACISPSDRDFMETLNTLKYANRARNIKNKVMVNQDKASQQISALRTEIARLQMELMEYKTGKRLVGEDGVESFSDMFHENSMLQTENSNLRVRVKAMQETIDAQRARLTQLLSDQANQALVRAGEGGTEEIGNMIQSYIKEIEDLRAKLLESESANEHLRKNLSRASNRQSFYGGPGSFSSTTVAPEKETSDIIELAKKDLEKLKKREKKKKKSEHEEGEEEEEEEEEEMDVEESSDDSDSELDEKGNYQADLANITCEIAIKQKLIDELENSQRRLHTLKQQYEQKLMMLQCKIRDTQLERDRVLQNMSSVESGSEDKTRKIKAEYEKKLSVMNKELQKLHSAQKEHARLLKNQSQYEKQLKKLQMDVAEMKKTKVRLMKQMKEQQEKNRMNESRRNREIASLKKDQRKQEHQLKLLEAQKRQQELILRRKTEEVTALRRQARPTSGKVIRKVNLPEPLQDSPHRPPPSGRMYSSKMIRVTDCCCVCRSSYRRTAGVYSTRVARNKWQSLERRITDVIMQRMTISNMEADMNRLLKQREELTKRKEKVIRKRDRLLREGPEPEKTALPLNEEVDALTANIDYINDSIADCQANIMQMEETKEEGDTVDVSAVIGSCTLAEARFLLDHFMSMAINKGLQAAQKESQVKVMEGRLKQTEITSATQNQLLFHMLKEKAEFNPELDALLGNALQENGDDSSSDESAQSPSAEGNTLASDLMKLCGETKTRNKARRRTTTQMELLYANSDSAPDAPTADFSGPMLPLAETPDGGAEVDSSGSSVRDYTALSPGFSSKMGSMGIINPVPSTKSSRSATLQCVHVAEGHSKAVLCVDCTDDLLFTGSKDRTCKVWNLVTGQEIMSLSGHPNNVVSVRYSSSLVFTVSTSYVKVWDIRDSAKCVRTLTSSGQVNVGDASSSSTSRTVTIPAGENQINQIALNPNGTVLYAAAGNSVRVWDLRRFASTGKLTGHLGPVMCLTVDQSGNNQDLVITGSKDHYIKLFDVTEGSLGSIGPTHNFEPPHYDGIESLVVHGDIFFSGSRDNGIKKWNLDRKDLLQQVPSAHRDWVCALGVVPGSPALLSGCRGGVLKLWHSDTLATLGELKGHESPINGISTNSSHLFTASDDRTVKIWRARGGLDGTLDAADNADEGASN</sequence>
<dbReference type="Gene3D" id="2.130.10.10">
    <property type="entry name" value="YVTN repeat-like/Quinoprotein amine dehydrogenase"/>
    <property type="match status" value="3"/>
</dbReference>
<reference evidence="21" key="1">
    <citation type="submission" date="2025-08" db="UniProtKB">
        <authorList>
            <consortium name="Ensembl"/>
        </authorList>
    </citation>
    <scope>IDENTIFICATION</scope>
</reference>
<feature type="repeat" description="WD" evidence="16">
    <location>
        <begin position="1421"/>
        <end position="1450"/>
    </location>
</feature>
<evidence type="ECO:0000256" key="12">
    <source>
        <dbReference type="ARBA" id="ARBA00023054"/>
    </source>
</evidence>
<dbReference type="Pfam" id="PF23203">
    <property type="entry name" value="KIF21A"/>
    <property type="match status" value="1"/>
</dbReference>
<dbReference type="GO" id="GO:0007018">
    <property type="term" value="P:microtubule-based movement"/>
    <property type="evidence" value="ECO:0007669"/>
    <property type="project" value="InterPro"/>
</dbReference>
<evidence type="ECO:0000259" key="20">
    <source>
        <dbReference type="PROSITE" id="PS50067"/>
    </source>
</evidence>
<keyword evidence="14" id="KW-0206">Cytoskeleton</keyword>
<feature type="binding site" evidence="17">
    <location>
        <begin position="74"/>
        <end position="81"/>
    </location>
    <ligand>
        <name>ATP</name>
        <dbReference type="ChEBI" id="CHEBI:30616"/>
    </ligand>
</feature>
<comment type="subcellular location">
    <subcellularLocation>
        <location evidence="3">Cell projection</location>
        <location evidence="3">Axon</location>
    </subcellularLocation>
    <subcellularLocation>
        <location evidence="2">Cell projection</location>
        <location evidence="2">Dendrite</location>
    </subcellularLocation>
    <subcellularLocation>
        <location evidence="4">Cell projection</location>
        <location evidence="4">Growth cone</location>
    </subcellularLocation>
    <subcellularLocation>
        <location evidence="1">Cytoplasm</location>
        <location evidence="1">Cytoskeleton</location>
    </subcellularLocation>
</comment>
<keyword evidence="13 17" id="KW-0505">Motor protein</keyword>
<dbReference type="PRINTS" id="PR00380">
    <property type="entry name" value="KINESINHEAVY"/>
</dbReference>
<dbReference type="Pfam" id="PF00400">
    <property type="entry name" value="WD40"/>
    <property type="match status" value="4"/>
</dbReference>
<keyword evidence="6" id="KW-0597">Phosphoprotein</keyword>
<evidence type="ECO:0000256" key="6">
    <source>
        <dbReference type="ARBA" id="ARBA00022553"/>
    </source>
</evidence>
<dbReference type="Pfam" id="PF25764">
    <property type="entry name" value="KIF21A_4th"/>
    <property type="match status" value="1"/>
</dbReference>
<dbReference type="InterPro" id="IPR001752">
    <property type="entry name" value="Kinesin_motor_dom"/>
</dbReference>
<feature type="compositionally biased region" description="Low complexity" evidence="19">
    <location>
        <begin position="1024"/>
        <end position="1033"/>
    </location>
</feature>
<evidence type="ECO:0000256" key="18">
    <source>
        <dbReference type="SAM" id="Coils"/>
    </source>
</evidence>
<dbReference type="InterPro" id="IPR015943">
    <property type="entry name" value="WD40/YVTN_repeat-like_dom_sf"/>
</dbReference>
<feature type="region of interest" description="Disordered" evidence="19">
    <location>
        <begin position="708"/>
        <end position="736"/>
    </location>
</feature>
<dbReference type="GO" id="GO:0005874">
    <property type="term" value="C:microtubule"/>
    <property type="evidence" value="ECO:0007669"/>
    <property type="project" value="UniProtKB-KW"/>
</dbReference>
<dbReference type="GO" id="GO:0007052">
    <property type="term" value="P:mitotic spindle organization"/>
    <property type="evidence" value="ECO:0007669"/>
    <property type="project" value="TreeGrafter"/>
</dbReference>
<feature type="region of interest" description="Disordered" evidence="19">
    <location>
        <begin position="530"/>
        <end position="569"/>
    </location>
</feature>
<evidence type="ECO:0000256" key="15">
    <source>
        <dbReference type="ARBA" id="ARBA00023273"/>
    </source>
</evidence>
<evidence type="ECO:0000313" key="21">
    <source>
        <dbReference type="Ensembl" id="ENSMMOP00000011768.1"/>
    </source>
</evidence>
<keyword evidence="11 17" id="KW-0067">ATP-binding</keyword>
<dbReference type="PROSITE" id="PS50294">
    <property type="entry name" value="WD_REPEATS_REGION"/>
    <property type="match status" value="2"/>
</dbReference>